<protein>
    <recommendedName>
        <fullName evidence="1">Thiamine pyrophosphate enzyme N-terminal TPP-binding domain-containing protein</fullName>
    </recommendedName>
</protein>
<feature type="domain" description="Thiamine pyrophosphate enzyme N-terminal TPP-binding" evidence="1">
    <location>
        <begin position="14"/>
        <end position="105"/>
    </location>
</feature>
<sequence>MSERGASAAKTLARFEALGFTHVLMLPDSESRLLYDAVGRSASIRLITPCREGESMAIAAGLWAGGKKPLVVLQCTGLMEAGDALRGCGLGPRIPLRLVVGWRGYAGAIASKKPIDSAYTYTGPLLSAWGIPHWHLMRDEDLPLLDTMDRTAGETSLPAAVVTGHTFRP</sequence>
<dbReference type="InterPro" id="IPR012001">
    <property type="entry name" value="Thiamin_PyroP_enz_TPP-bd_dom"/>
</dbReference>
<evidence type="ECO:0000259" key="1">
    <source>
        <dbReference type="Pfam" id="PF02776"/>
    </source>
</evidence>
<reference evidence="2" key="1">
    <citation type="submission" date="2020-07" db="EMBL/GenBank/DDBJ databases">
        <title>Huge and variable diversity of episymbiotic CPR bacteria and DPANN archaea in groundwater ecosystems.</title>
        <authorList>
            <person name="He C.Y."/>
            <person name="Keren R."/>
            <person name="Whittaker M."/>
            <person name="Farag I.F."/>
            <person name="Doudna J."/>
            <person name="Cate J.H.D."/>
            <person name="Banfield J.F."/>
        </authorList>
    </citation>
    <scope>NUCLEOTIDE SEQUENCE</scope>
    <source>
        <strain evidence="2">NC_groundwater_1370_Ag_S-0.2um_69_93</strain>
    </source>
</reference>
<dbReference type="SUPFAM" id="SSF52518">
    <property type="entry name" value="Thiamin diphosphate-binding fold (THDP-binding)"/>
    <property type="match status" value="1"/>
</dbReference>
<organism evidence="2 3">
    <name type="scientific">Tectimicrobiota bacterium</name>
    <dbReference type="NCBI Taxonomy" id="2528274"/>
    <lineage>
        <taxon>Bacteria</taxon>
        <taxon>Pseudomonadati</taxon>
        <taxon>Nitrospinota/Tectimicrobiota group</taxon>
        <taxon>Candidatus Tectimicrobiota</taxon>
    </lineage>
</organism>
<dbReference type="GO" id="GO:0030976">
    <property type="term" value="F:thiamine pyrophosphate binding"/>
    <property type="evidence" value="ECO:0007669"/>
    <property type="project" value="InterPro"/>
</dbReference>
<dbReference type="EMBL" id="JACQRX010000255">
    <property type="protein sequence ID" value="MBI4251958.1"/>
    <property type="molecule type" value="Genomic_DNA"/>
</dbReference>
<comment type="caution">
    <text evidence="2">The sequence shown here is derived from an EMBL/GenBank/DDBJ whole genome shotgun (WGS) entry which is preliminary data.</text>
</comment>
<evidence type="ECO:0000313" key="3">
    <source>
        <dbReference type="Proteomes" id="UP000752292"/>
    </source>
</evidence>
<dbReference type="AlphaFoldDB" id="A0A932ZUN3"/>
<name>A0A932ZUN3_UNCTE</name>
<proteinExistence type="predicted"/>
<gene>
    <name evidence="2" type="ORF">HY618_05810</name>
</gene>
<dbReference type="Pfam" id="PF02776">
    <property type="entry name" value="TPP_enzyme_N"/>
    <property type="match status" value="1"/>
</dbReference>
<dbReference type="Proteomes" id="UP000752292">
    <property type="component" value="Unassembled WGS sequence"/>
</dbReference>
<dbReference type="CDD" id="cd07035">
    <property type="entry name" value="TPP_PYR_POX_like"/>
    <property type="match status" value="1"/>
</dbReference>
<evidence type="ECO:0000313" key="2">
    <source>
        <dbReference type="EMBL" id="MBI4251958.1"/>
    </source>
</evidence>
<dbReference type="InterPro" id="IPR029061">
    <property type="entry name" value="THDP-binding"/>
</dbReference>
<accession>A0A932ZUN3</accession>
<dbReference type="Gene3D" id="3.40.50.970">
    <property type="match status" value="1"/>
</dbReference>